<name>A0A814QMW2_9BILA</name>
<keyword evidence="2 8" id="KW-0813">Transport</keyword>
<feature type="transmembrane region" description="Helical" evidence="9">
    <location>
        <begin position="167"/>
        <end position="191"/>
    </location>
</feature>
<dbReference type="InterPro" id="IPR013099">
    <property type="entry name" value="K_chnl_dom"/>
</dbReference>
<evidence type="ECO:0000313" key="13">
    <source>
        <dbReference type="Proteomes" id="UP000663829"/>
    </source>
</evidence>
<evidence type="ECO:0000256" key="1">
    <source>
        <dbReference type="ARBA" id="ARBA00004141"/>
    </source>
</evidence>
<dbReference type="EMBL" id="CAJOBC010006059">
    <property type="protein sequence ID" value="CAF3885475.1"/>
    <property type="molecule type" value="Genomic_DNA"/>
</dbReference>
<evidence type="ECO:0000256" key="4">
    <source>
        <dbReference type="ARBA" id="ARBA00022989"/>
    </source>
</evidence>
<dbReference type="AlphaFoldDB" id="A0A814QMW2"/>
<comment type="subcellular location">
    <subcellularLocation>
        <location evidence="1">Membrane</location>
        <topology evidence="1">Multi-pass membrane protein</topology>
    </subcellularLocation>
</comment>
<evidence type="ECO:0000256" key="6">
    <source>
        <dbReference type="ARBA" id="ARBA00023136"/>
    </source>
</evidence>
<keyword evidence="5 8" id="KW-0406">Ion transport</keyword>
<evidence type="ECO:0000256" key="2">
    <source>
        <dbReference type="ARBA" id="ARBA00022448"/>
    </source>
</evidence>
<gene>
    <name evidence="11" type="ORF">GPM918_LOCUS19736</name>
    <name evidence="12" type="ORF">SRO942_LOCUS19733</name>
</gene>
<proteinExistence type="inferred from homology"/>
<dbReference type="PANTHER" id="PTHR11003">
    <property type="entry name" value="POTASSIUM CHANNEL, SUBFAMILY K"/>
    <property type="match status" value="1"/>
</dbReference>
<keyword evidence="3 8" id="KW-0812">Transmembrane</keyword>
<dbReference type="GO" id="GO:0015271">
    <property type="term" value="F:outward rectifier potassium channel activity"/>
    <property type="evidence" value="ECO:0007669"/>
    <property type="project" value="TreeGrafter"/>
</dbReference>
<keyword evidence="6 9" id="KW-0472">Membrane</keyword>
<feature type="transmembrane region" description="Helical" evidence="9">
    <location>
        <begin position="90"/>
        <end position="109"/>
    </location>
</feature>
<dbReference type="SUPFAM" id="SSF81324">
    <property type="entry name" value="Voltage-gated potassium channels"/>
    <property type="match status" value="2"/>
</dbReference>
<sequence length="342" mass="39310">MLLNRSTTSLNLFVFMFMFLLYMFIGALIFSTIERPSEKVIIQEMTTKRNEFLKNFPCVKENEFDIFMDALIDANKHGVDARQNTSNWSFSQSFFFAVTVVTTIGYGHVSPLSEIGRIFCIVYAIIGVPMTLILLTIIVRKILILLNKSYLWFRRNYSTNRTSESCLRYIHLSIILFISLLFLFIIPSLIFSYIEQDWNIIDAFYYCFISLTTIGLGDYVPGDKPVQNNRLMYKICITIYLLVGVTIMMLLVSMVSQMPEFRVVQYFLSETEVENDRSSNEHSGLLWFAHSPQYGIHSLPSASSSISSNIVYRRQLNDKESNNVLSGDQTLNTTTVSIGHSE</sequence>
<dbReference type="PRINTS" id="PR01333">
    <property type="entry name" value="2POREKCHANEL"/>
</dbReference>
<feature type="transmembrane region" description="Helical" evidence="9">
    <location>
        <begin position="12"/>
        <end position="33"/>
    </location>
</feature>
<feature type="domain" description="Potassium channel" evidence="10">
    <location>
        <begin position="180"/>
        <end position="258"/>
    </location>
</feature>
<comment type="caution">
    <text evidence="11">The sequence shown here is derived from an EMBL/GenBank/DDBJ whole genome shotgun (WGS) entry which is preliminary data.</text>
</comment>
<dbReference type="Gene3D" id="1.10.287.70">
    <property type="match status" value="1"/>
</dbReference>
<feature type="transmembrane region" description="Helical" evidence="9">
    <location>
        <begin position="121"/>
        <end position="146"/>
    </location>
</feature>
<reference evidence="11" key="1">
    <citation type="submission" date="2021-02" db="EMBL/GenBank/DDBJ databases">
        <authorList>
            <person name="Nowell W R."/>
        </authorList>
    </citation>
    <scope>NUCLEOTIDE SEQUENCE</scope>
</reference>
<evidence type="ECO:0000256" key="3">
    <source>
        <dbReference type="ARBA" id="ARBA00022692"/>
    </source>
</evidence>
<evidence type="ECO:0000313" key="12">
    <source>
        <dbReference type="EMBL" id="CAF3885475.1"/>
    </source>
</evidence>
<evidence type="ECO:0000259" key="10">
    <source>
        <dbReference type="Pfam" id="PF07885"/>
    </source>
</evidence>
<accession>A0A814QMW2</accession>
<dbReference type="PANTHER" id="PTHR11003:SF249">
    <property type="entry name" value="TWO PORE POTASSIUM CHANNEL PROTEIN SUP-9"/>
    <property type="match status" value="1"/>
</dbReference>
<feature type="domain" description="Potassium channel" evidence="10">
    <location>
        <begin position="82"/>
        <end position="142"/>
    </location>
</feature>
<keyword evidence="13" id="KW-1185">Reference proteome</keyword>
<evidence type="ECO:0000256" key="9">
    <source>
        <dbReference type="SAM" id="Phobius"/>
    </source>
</evidence>
<keyword evidence="4 9" id="KW-1133">Transmembrane helix</keyword>
<dbReference type="GO" id="GO:0030322">
    <property type="term" value="P:stabilization of membrane potential"/>
    <property type="evidence" value="ECO:0007669"/>
    <property type="project" value="TreeGrafter"/>
</dbReference>
<organism evidence="11 13">
    <name type="scientific">Didymodactylos carnosus</name>
    <dbReference type="NCBI Taxonomy" id="1234261"/>
    <lineage>
        <taxon>Eukaryota</taxon>
        <taxon>Metazoa</taxon>
        <taxon>Spiralia</taxon>
        <taxon>Gnathifera</taxon>
        <taxon>Rotifera</taxon>
        <taxon>Eurotatoria</taxon>
        <taxon>Bdelloidea</taxon>
        <taxon>Philodinida</taxon>
        <taxon>Philodinidae</taxon>
        <taxon>Didymodactylos</taxon>
    </lineage>
</organism>
<dbReference type="Pfam" id="PF07885">
    <property type="entry name" value="Ion_trans_2"/>
    <property type="match status" value="2"/>
</dbReference>
<evidence type="ECO:0000256" key="8">
    <source>
        <dbReference type="RuleBase" id="RU003857"/>
    </source>
</evidence>
<dbReference type="EMBL" id="CAJNOQ010006059">
    <property type="protein sequence ID" value="CAF1121965.1"/>
    <property type="molecule type" value="Genomic_DNA"/>
</dbReference>
<dbReference type="InterPro" id="IPR005408">
    <property type="entry name" value="2pore_dom_K_chnl_TWIK"/>
</dbReference>
<dbReference type="GO" id="GO:0005886">
    <property type="term" value="C:plasma membrane"/>
    <property type="evidence" value="ECO:0007669"/>
    <property type="project" value="TreeGrafter"/>
</dbReference>
<dbReference type="Proteomes" id="UP000681722">
    <property type="component" value="Unassembled WGS sequence"/>
</dbReference>
<evidence type="ECO:0000313" key="11">
    <source>
        <dbReference type="EMBL" id="CAF1121965.1"/>
    </source>
</evidence>
<keyword evidence="7 8" id="KW-0407">Ion channel</keyword>
<dbReference type="OrthoDB" id="297496at2759"/>
<dbReference type="PRINTS" id="PR01586">
    <property type="entry name" value="TWIKCHANNEL"/>
</dbReference>
<comment type="similarity">
    <text evidence="8">Belongs to the two pore domain potassium channel (TC 1.A.1.8) family.</text>
</comment>
<dbReference type="InterPro" id="IPR003280">
    <property type="entry name" value="2pore_dom_K_chnl"/>
</dbReference>
<evidence type="ECO:0000256" key="7">
    <source>
        <dbReference type="ARBA" id="ARBA00023303"/>
    </source>
</evidence>
<dbReference type="GO" id="GO:0022841">
    <property type="term" value="F:potassium ion leak channel activity"/>
    <property type="evidence" value="ECO:0007669"/>
    <property type="project" value="TreeGrafter"/>
</dbReference>
<feature type="transmembrane region" description="Helical" evidence="9">
    <location>
        <begin position="203"/>
        <end position="220"/>
    </location>
</feature>
<protein>
    <recommendedName>
        <fullName evidence="10">Potassium channel domain-containing protein</fullName>
    </recommendedName>
</protein>
<dbReference type="Proteomes" id="UP000663829">
    <property type="component" value="Unassembled WGS sequence"/>
</dbReference>
<feature type="transmembrane region" description="Helical" evidence="9">
    <location>
        <begin position="232"/>
        <end position="255"/>
    </location>
</feature>
<evidence type="ECO:0000256" key="5">
    <source>
        <dbReference type="ARBA" id="ARBA00023065"/>
    </source>
</evidence>